<protein>
    <recommendedName>
        <fullName evidence="3">Calcium binding</fullName>
    </recommendedName>
</protein>
<proteinExistence type="predicted"/>
<comment type="caution">
    <text evidence="1">The sequence shown here is derived from an EMBL/GenBank/DDBJ whole genome shotgun (WGS) entry which is preliminary data.</text>
</comment>
<accession>A0ABW0XYA4</accession>
<dbReference type="RefSeq" id="WP_381220547.1">
    <property type="nucleotide sequence ID" value="NZ_JBHSPC010000164.1"/>
</dbReference>
<reference evidence="2" key="1">
    <citation type="journal article" date="2019" name="Int. J. Syst. Evol. Microbiol.">
        <title>The Global Catalogue of Microorganisms (GCM) 10K type strain sequencing project: providing services to taxonomists for standard genome sequencing and annotation.</title>
        <authorList>
            <consortium name="The Broad Institute Genomics Platform"/>
            <consortium name="The Broad Institute Genome Sequencing Center for Infectious Disease"/>
            <person name="Wu L."/>
            <person name="Ma J."/>
        </authorList>
    </citation>
    <scope>NUCLEOTIDE SEQUENCE [LARGE SCALE GENOMIC DNA]</scope>
    <source>
        <strain evidence="2">JCM 13852</strain>
    </source>
</reference>
<organism evidence="1 2">
    <name type="scientific">Streptomyces incanus</name>
    <dbReference type="NCBI Taxonomy" id="887453"/>
    <lineage>
        <taxon>Bacteria</taxon>
        <taxon>Bacillati</taxon>
        <taxon>Actinomycetota</taxon>
        <taxon>Actinomycetes</taxon>
        <taxon>Kitasatosporales</taxon>
        <taxon>Streptomycetaceae</taxon>
        <taxon>Streptomyces</taxon>
    </lineage>
</organism>
<evidence type="ECO:0008006" key="3">
    <source>
        <dbReference type="Google" id="ProtNLM"/>
    </source>
</evidence>
<sequence>MAREPDHRLDAMIAEAVVDAYGEDEELAGFHAVLTDHLVLPFTTQVLGVDVVVEDLDLRPGSGMVALCRRGAHRQAIGLLDLPLPSPPPEGAEWIAAFRRWTH</sequence>
<name>A0ABW0XYA4_9ACTN</name>
<dbReference type="EMBL" id="JBHSPC010000164">
    <property type="protein sequence ID" value="MFC5675463.1"/>
    <property type="molecule type" value="Genomic_DNA"/>
</dbReference>
<gene>
    <name evidence="1" type="ORF">ACFP2V_37045</name>
</gene>
<dbReference type="Proteomes" id="UP001596183">
    <property type="component" value="Unassembled WGS sequence"/>
</dbReference>
<keyword evidence="2" id="KW-1185">Reference proteome</keyword>
<evidence type="ECO:0000313" key="2">
    <source>
        <dbReference type="Proteomes" id="UP001596183"/>
    </source>
</evidence>
<evidence type="ECO:0000313" key="1">
    <source>
        <dbReference type="EMBL" id="MFC5675463.1"/>
    </source>
</evidence>